<protein>
    <submittedName>
        <fullName evidence="1">DUF5677 domain-containing protein</fullName>
    </submittedName>
</protein>
<dbReference type="Pfam" id="PF18928">
    <property type="entry name" value="DUF5677"/>
    <property type="match status" value="1"/>
</dbReference>
<sequence length="330" mass="38561">MKSLIQIFLEQLDITHENNNDEILSSKLSNFIEKFLHEIILEIDTNSNNFVSEERTKNEEFQSRNNKRWHELFLTYEILLSCCLDAMQSWRSRNDTGKDILASTLLRLHAKGYLIAREVLYLCQGGYPDGALARWRSLHEITCISLFILKYGEECAERFVYHSIADEINFFKTHDTYKNRLNVKAQYDKDEHKQLTAFLDSKYEENFKNPYGWARKFIKGKPDRLSFAKIEKDINLDHYRFFYANASHGIHGSFIHLIDNLSLRECKENILLVGQSNSGMALPISCASLSLSIITSKLLSMNSEIEDVISIKLIDHYRREIERIITQSKE</sequence>
<gene>
    <name evidence="1" type="ORF">M0O54_03785</name>
</gene>
<evidence type="ECO:0000313" key="2">
    <source>
        <dbReference type="Proteomes" id="UP001150055"/>
    </source>
</evidence>
<evidence type="ECO:0000313" key="1">
    <source>
        <dbReference type="EMBL" id="MDD9319250.1"/>
    </source>
</evidence>
<organism evidence="1 2">
    <name type="scientific">Acinetobacter lactucae</name>
    <dbReference type="NCBI Taxonomy" id="1785128"/>
    <lineage>
        <taxon>Bacteria</taxon>
        <taxon>Pseudomonadati</taxon>
        <taxon>Pseudomonadota</taxon>
        <taxon>Gammaproteobacteria</taxon>
        <taxon>Moraxellales</taxon>
        <taxon>Moraxellaceae</taxon>
        <taxon>Acinetobacter</taxon>
        <taxon>Acinetobacter calcoaceticus/baumannii complex</taxon>
    </lineage>
</organism>
<dbReference type="RefSeq" id="WP_151748373.1">
    <property type="nucleotide sequence ID" value="NZ_BKIP01000024.1"/>
</dbReference>
<proteinExistence type="predicted"/>
<dbReference type="EMBL" id="JALNTG010000011">
    <property type="protein sequence ID" value="MDD9319250.1"/>
    <property type="molecule type" value="Genomic_DNA"/>
</dbReference>
<accession>A0AB35K0A0</accession>
<dbReference type="AlphaFoldDB" id="A0AB35K0A0"/>
<comment type="caution">
    <text evidence="1">The sequence shown here is derived from an EMBL/GenBank/DDBJ whole genome shotgun (WGS) entry which is preliminary data.</text>
</comment>
<name>A0AB35K0A0_9GAMM</name>
<reference evidence="1" key="1">
    <citation type="submission" date="2022-12" db="EMBL/GenBank/DDBJ databases">
        <title>Acinetobacter lactucae: Emerging opportunistic pathogenic species of genus Acinetobacter isolated from immunocompromised patients in clinical settings of India.</title>
        <authorList>
            <person name="Amar A.K."/>
            <person name="Sawant A.R."/>
            <person name="Meera M."/>
            <person name="Tomar A."/>
            <person name="Sistla S."/>
            <person name="Prashanth K."/>
        </authorList>
    </citation>
    <scope>NUCLEOTIDE SEQUENCE</scope>
    <source>
        <strain evidence="1">PKAL1828C</strain>
    </source>
</reference>
<dbReference type="InterPro" id="IPR043733">
    <property type="entry name" value="DUF5677"/>
</dbReference>
<dbReference type="Proteomes" id="UP001150055">
    <property type="component" value="Unassembled WGS sequence"/>
</dbReference>